<evidence type="ECO:0000259" key="19">
    <source>
        <dbReference type="PROSITE" id="PS50011"/>
    </source>
</evidence>
<dbReference type="Pfam" id="PF08263">
    <property type="entry name" value="LRRNT_2"/>
    <property type="match status" value="1"/>
</dbReference>
<keyword evidence="7" id="KW-0808">Transferase</keyword>
<dbReference type="GO" id="GO:0009791">
    <property type="term" value="P:post-embryonic development"/>
    <property type="evidence" value="ECO:0007669"/>
    <property type="project" value="UniProtKB-ARBA"/>
</dbReference>
<dbReference type="Pfam" id="PF00560">
    <property type="entry name" value="LRR_1"/>
    <property type="match status" value="6"/>
</dbReference>
<dbReference type="Gene3D" id="3.80.10.10">
    <property type="entry name" value="Ribonuclease Inhibitor"/>
    <property type="match status" value="4"/>
</dbReference>
<dbReference type="Gene3D" id="3.30.200.20">
    <property type="entry name" value="Phosphorylase Kinase, domain 1"/>
    <property type="match status" value="1"/>
</dbReference>
<evidence type="ECO:0000256" key="15">
    <source>
        <dbReference type="ARBA" id="ARBA00023136"/>
    </source>
</evidence>
<dbReference type="SMART" id="SM00220">
    <property type="entry name" value="S_TKc"/>
    <property type="match status" value="1"/>
</dbReference>
<dbReference type="GO" id="GO:0016020">
    <property type="term" value="C:membrane"/>
    <property type="evidence" value="ECO:0007669"/>
    <property type="project" value="UniProtKB-SubCell"/>
</dbReference>
<proteinExistence type="inferred from homology"/>
<dbReference type="InterPro" id="IPR003591">
    <property type="entry name" value="Leu-rich_rpt_typical-subtyp"/>
</dbReference>
<evidence type="ECO:0000256" key="4">
    <source>
        <dbReference type="ARBA" id="ARBA00008684"/>
    </source>
</evidence>
<name>A0AAD7PL05_QUISA</name>
<keyword evidence="5" id="KW-0964">Secreted</keyword>
<dbReference type="PROSITE" id="PS00107">
    <property type="entry name" value="PROTEIN_KINASE_ATP"/>
    <property type="match status" value="1"/>
</dbReference>
<keyword evidence="6" id="KW-0433">Leucine-rich repeat</keyword>
<dbReference type="InterPro" id="IPR051809">
    <property type="entry name" value="Plant_receptor-like_S/T_kinase"/>
</dbReference>
<evidence type="ECO:0000256" key="12">
    <source>
        <dbReference type="ARBA" id="ARBA00022777"/>
    </source>
</evidence>
<keyword evidence="8" id="KW-0812">Transmembrane</keyword>
<dbReference type="PROSITE" id="PS50011">
    <property type="entry name" value="PROTEIN_KINASE_DOM"/>
    <property type="match status" value="1"/>
</dbReference>
<keyword evidence="9" id="KW-0732">Signal</keyword>
<comment type="similarity">
    <text evidence="17">Belongs to the polygalacturonase-inhibiting protein family.</text>
</comment>
<keyword evidence="16" id="KW-0325">Glycoprotein</keyword>
<comment type="similarity">
    <text evidence="4">Belongs to the protein kinase superfamily. Ser/Thr protein kinase family.</text>
</comment>
<evidence type="ECO:0000256" key="3">
    <source>
        <dbReference type="ARBA" id="ARBA00004191"/>
    </source>
</evidence>
<dbReference type="InterPro" id="IPR008271">
    <property type="entry name" value="Ser/Thr_kinase_AS"/>
</dbReference>
<dbReference type="KEGG" id="qsa:O6P43_020176"/>
<dbReference type="SUPFAM" id="SSF52058">
    <property type="entry name" value="L domain-like"/>
    <property type="match status" value="1"/>
</dbReference>
<comment type="caution">
    <text evidence="20">The sequence shown here is derived from an EMBL/GenBank/DDBJ whole genome shotgun (WGS) entry which is preliminary data.</text>
</comment>
<gene>
    <name evidence="20" type="ORF">O6P43_020176</name>
</gene>
<keyword evidence="5" id="KW-0134">Cell wall</keyword>
<evidence type="ECO:0000256" key="16">
    <source>
        <dbReference type="ARBA" id="ARBA00023180"/>
    </source>
</evidence>
<evidence type="ECO:0000256" key="10">
    <source>
        <dbReference type="ARBA" id="ARBA00022737"/>
    </source>
</evidence>
<dbReference type="InterPro" id="IPR013210">
    <property type="entry name" value="LRR_N_plant-typ"/>
</dbReference>
<feature type="domain" description="Protein kinase" evidence="19">
    <location>
        <begin position="526"/>
        <end position="702"/>
    </location>
</feature>
<dbReference type="Pfam" id="PF13855">
    <property type="entry name" value="LRR_8"/>
    <property type="match status" value="1"/>
</dbReference>
<dbReference type="InterPro" id="IPR032675">
    <property type="entry name" value="LRR_dom_sf"/>
</dbReference>
<dbReference type="FunFam" id="3.80.10.10:FF:000400">
    <property type="entry name" value="Nuclear pore complex protein NUP107"/>
    <property type="match status" value="1"/>
</dbReference>
<dbReference type="SMART" id="SM00369">
    <property type="entry name" value="LRR_TYP"/>
    <property type="match status" value="6"/>
</dbReference>
<dbReference type="InterPro" id="IPR011009">
    <property type="entry name" value="Kinase-like_dom_sf"/>
</dbReference>
<keyword evidence="11 18" id="KW-0547">Nucleotide-binding</keyword>
<reference evidence="20" key="1">
    <citation type="journal article" date="2023" name="Science">
        <title>Elucidation of the pathway for biosynthesis of saponin adjuvants from the soapbark tree.</title>
        <authorList>
            <person name="Reed J."/>
            <person name="Orme A."/>
            <person name="El-Demerdash A."/>
            <person name="Owen C."/>
            <person name="Martin L.B.B."/>
            <person name="Misra R.C."/>
            <person name="Kikuchi S."/>
            <person name="Rejzek M."/>
            <person name="Martin A.C."/>
            <person name="Harkess A."/>
            <person name="Leebens-Mack J."/>
            <person name="Louveau T."/>
            <person name="Stephenson M.J."/>
            <person name="Osbourn A."/>
        </authorList>
    </citation>
    <scope>NUCLEOTIDE SEQUENCE</scope>
    <source>
        <strain evidence="20">S10</strain>
    </source>
</reference>
<dbReference type="InterPro" id="IPR001611">
    <property type="entry name" value="Leu-rich_rpt"/>
</dbReference>
<evidence type="ECO:0000256" key="9">
    <source>
        <dbReference type="ARBA" id="ARBA00022729"/>
    </source>
</evidence>
<dbReference type="Gene3D" id="1.10.510.10">
    <property type="entry name" value="Transferase(Phosphotransferase) domain 1"/>
    <property type="match status" value="1"/>
</dbReference>
<dbReference type="Pfam" id="PF00069">
    <property type="entry name" value="Pkinase"/>
    <property type="match status" value="1"/>
</dbReference>
<feature type="binding site" evidence="18">
    <location>
        <position position="554"/>
    </location>
    <ligand>
        <name>ATP</name>
        <dbReference type="ChEBI" id="CHEBI:30616"/>
    </ligand>
</feature>
<organism evidence="20 21">
    <name type="scientific">Quillaja saponaria</name>
    <name type="common">Soap bark tree</name>
    <dbReference type="NCBI Taxonomy" id="32244"/>
    <lineage>
        <taxon>Eukaryota</taxon>
        <taxon>Viridiplantae</taxon>
        <taxon>Streptophyta</taxon>
        <taxon>Embryophyta</taxon>
        <taxon>Tracheophyta</taxon>
        <taxon>Spermatophyta</taxon>
        <taxon>Magnoliopsida</taxon>
        <taxon>eudicotyledons</taxon>
        <taxon>Gunneridae</taxon>
        <taxon>Pentapetalae</taxon>
        <taxon>rosids</taxon>
        <taxon>fabids</taxon>
        <taxon>Fabales</taxon>
        <taxon>Quillajaceae</taxon>
        <taxon>Quillaja</taxon>
    </lineage>
</organism>
<dbReference type="SUPFAM" id="SSF52047">
    <property type="entry name" value="RNI-like"/>
    <property type="match status" value="1"/>
</dbReference>
<dbReference type="PROSITE" id="PS00108">
    <property type="entry name" value="PROTEIN_KINASE_ST"/>
    <property type="match status" value="1"/>
</dbReference>
<dbReference type="Proteomes" id="UP001163823">
    <property type="component" value="Chromosome 8"/>
</dbReference>
<dbReference type="GO" id="GO:0004672">
    <property type="term" value="F:protein kinase activity"/>
    <property type="evidence" value="ECO:0007669"/>
    <property type="project" value="InterPro"/>
</dbReference>
<dbReference type="PANTHER" id="PTHR27008:SF398">
    <property type="entry name" value="PROTEIN KINASE DOMAIN-CONTAINING PROTEIN"/>
    <property type="match status" value="1"/>
</dbReference>
<keyword evidence="15" id="KW-0472">Membrane</keyword>
<keyword evidence="21" id="KW-1185">Reference proteome</keyword>
<accession>A0AAD7PL05</accession>
<evidence type="ECO:0000256" key="2">
    <source>
        <dbReference type="ARBA" id="ARBA00004170"/>
    </source>
</evidence>
<keyword evidence="10" id="KW-0677">Repeat</keyword>
<dbReference type="InterPro" id="IPR000719">
    <property type="entry name" value="Prot_kinase_dom"/>
</dbReference>
<dbReference type="PANTHER" id="PTHR27008">
    <property type="entry name" value="OS04G0122200 PROTEIN"/>
    <property type="match status" value="1"/>
</dbReference>
<evidence type="ECO:0000256" key="17">
    <source>
        <dbReference type="ARBA" id="ARBA00038043"/>
    </source>
</evidence>
<dbReference type="FunFam" id="3.30.200.20:FF:000661">
    <property type="entry name" value="Serine-threonine protein kinase plant-type"/>
    <property type="match status" value="1"/>
</dbReference>
<keyword evidence="20" id="KW-0675">Receptor</keyword>
<evidence type="ECO:0000256" key="13">
    <source>
        <dbReference type="ARBA" id="ARBA00022840"/>
    </source>
</evidence>
<evidence type="ECO:0000313" key="21">
    <source>
        <dbReference type="Proteomes" id="UP001163823"/>
    </source>
</evidence>
<protein>
    <submittedName>
        <fullName evidence="20">Receptor-like protein kinase</fullName>
    </submittedName>
</protein>
<evidence type="ECO:0000256" key="5">
    <source>
        <dbReference type="ARBA" id="ARBA00022512"/>
    </source>
</evidence>
<dbReference type="InterPro" id="IPR017441">
    <property type="entry name" value="Protein_kinase_ATP_BS"/>
</dbReference>
<evidence type="ECO:0000256" key="8">
    <source>
        <dbReference type="ARBA" id="ARBA00022692"/>
    </source>
</evidence>
<evidence type="ECO:0000256" key="18">
    <source>
        <dbReference type="PROSITE-ProRule" id="PRU10141"/>
    </source>
</evidence>
<evidence type="ECO:0000256" key="7">
    <source>
        <dbReference type="ARBA" id="ARBA00022679"/>
    </source>
</evidence>
<evidence type="ECO:0000256" key="6">
    <source>
        <dbReference type="ARBA" id="ARBA00022614"/>
    </source>
</evidence>
<keyword evidence="12 20" id="KW-0418">Kinase</keyword>
<comment type="subcellular location">
    <subcellularLocation>
        <location evidence="2">Membrane</location>
        <topology evidence="2">Peripheral membrane protein</topology>
    </subcellularLocation>
    <subcellularLocation>
        <location evidence="1">Membrane</location>
        <topology evidence="1">Single-pass membrane protein</topology>
    </subcellularLocation>
    <subcellularLocation>
        <location evidence="3">Secreted</location>
        <location evidence="3">Cell wall</location>
    </subcellularLocation>
</comment>
<keyword evidence="14" id="KW-1133">Transmembrane helix</keyword>
<dbReference type="FunFam" id="3.80.10.10:FF:000233">
    <property type="entry name" value="Leucine-rich repeat receptor-like protein kinase TDR"/>
    <property type="match status" value="1"/>
</dbReference>
<dbReference type="GO" id="GO:0005524">
    <property type="term" value="F:ATP binding"/>
    <property type="evidence" value="ECO:0007669"/>
    <property type="project" value="UniProtKB-UniRule"/>
</dbReference>
<dbReference type="SUPFAM" id="SSF56112">
    <property type="entry name" value="Protein kinase-like (PK-like)"/>
    <property type="match status" value="1"/>
</dbReference>
<evidence type="ECO:0000313" key="20">
    <source>
        <dbReference type="EMBL" id="KAJ7959621.1"/>
    </source>
</evidence>
<sequence>MSMTNFTTDQSALIALKSSIILENPHNLLSNNWTTSSSICTWVGITCGTRHQRVKVLNLTMMGFSAIIPPQMGNLSFLVNLDLAGNNFHGHLPQELAMLRRLKLINLSYNMFSGEIPTWIMGGLPKLQHLDLRRNNFSGFIQLFPDNLTNLETLVWNDNLVEGKIPPQIGFLPPNIGYGLPNIEFLFLSYVNLEGEIPSSISNSSKLIKVGMMNNALMGDIPNEIGNLKNLQWLDLTGNHLTSENSTRDVSILSSLTKCKKLKRLDLSSNPLSGKLPSSVGNFSSSIENIHLDNCKITGSIPEEIGNVSGLIDLSLGGNDFSGPIPTIVKELQNLQKLDLGGNSLDNSIPDELCRLKHLSDLILSNNKLSGLVPSCFGTITSLRSLYLDSNNLTSTIPSTLWNLRDILHLNLSSNVFNGSLPLLDIQKLRTITYLDLSRNQISGSIPNAIVQPCLIKKTNRRSPIKLIVLKFILPITVSTILLLSCAITLQYKAKKPSDSAEKELSTIRVPRRISYYELLHATNRFDESNFLGEGSFGSVFKGILSNGLIIAVKVFKFDLEATPRSFDVECEALRNIRHRNLIKIISSCSNNVDFRALVMEFMQNGILEMWLYAHNYCLDFLQRLNIMIDVASALEYLHHGYSVPVVHCDLKPNNILLDKDMVAHVADFGIAKLLDEGQSRTYTNTLGTLGYIAPGNDPIIS</sequence>
<evidence type="ECO:0000256" key="11">
    <source>
        <dbReference type="ARBA" id="ARBA00022741"/>
    </source>
</evidence>
<dbReference type="AlphaFoldDB" id="A0AAD7PL05"/>
<evidence type="ECO:0000256" key="14">
    <source>
        <dbReference type="ARBA" id="ARBA00022989"/>
    </source>
</evidence>
<keyword evidence="13 18" id="KW-0067">ATP-binding</keyword>
<evidence type="ECO:0000256" key="1">
    <source>
        <dbReference type="ARBA" id="ARBA00004167"/>
    </source>
</evidence>
<dbReference type="EMBL" id="JARAOO010000008">
    <property type="protein sequence ID" value="KAJ7959621.1"/>
    <property type="molecule type" value="Genomic_DNA"/>
</dbReference>